<gene>
    <name evidence="2" type="ORF">F9K94_17310</name>
</gene>
<dbReference type="Proteomes" id="UP000460650">
    <property type="component" value="Unassembled WGS sequence"/>
</dbReference>
<proteinExistence type="predicted"/>
<evidence type="ECO:0008006" key="4">
    <source>
        <dbReference type="Google" id="ProtNLM"/>
    </source>
</evidence>
<evidence type="ECO:0000313" key="2">
    <source>
        <dbReference type="EMBL" id="KAB2656261.1"/>
    </source>
</evidence>
<evidence type="ECO:0000313" key="3">
    <source>
        <dbReference type="Proteomes" id="UP000460650"/>
    </source>
</evidence>
<accession>A0A7V8B1W6</accession>
<dbReference type="RefSeq" id="WP_008936516.1">
    <property type="nucleotide sequence ID" value="NZ_WBVY01000004.1"/>
</dbReference>
<name>A0A7V8B1W6_9HYPH</name>
<keyword evidence="1" id="KW-0812">Transmembrane</keyword>
<evidence type="ECO:0000256" key="1">
    <source>
        <dbReference type="SAM" id="Phobius"/>
    </source>
</evidence>
<dbReference type="Pfam" id="PF23987">
    <property type="entry name" value="Phage_holin_10"/>
    <property type="match status" value="1"/>
</dbReference>
<protein>
    <recommendedName>
        <fullName evidence="4">Holin</fullName>
    </recommendedName>
</protein>
<dbReference type="AlphaFoldDB" id="A0A7V8B1W6"/>
<keyword evidence="1" id="KW-0472">Membrane</keyword>
<feature type="transmembrane region" description="Helical" evidence="1">
    <location>
        <begin position="30"/>
        <end position="50"/>
    </location>
</feature>
<comment type="caution">
    <text evidence="2">The sequence shown here is derived from an EMBL/GenBank/DDBJ whole genome shotgun (WGS) entry which is preliminary data.</text>
</comment>
<keyword evidence="1" id="KW-1133">Transmembrane helix</keyword>
<reference evidence="2 3" key="1">
    <citation type="submission" date="2019-09" db="EMBL/GenBank/DDBJ databases">
        <title>Taxonomic organization of the family Brucellaceae based on a phylogenomic approach.</title>
        <authorList>
            <person name="Leclercq S."/>
            <person name="Cloeckaert A."/>
            <person name="Zygmunt M.S."/>
        </authorList>
    </citation>
    <scope>NUCLEOTIDE SEQUENCE [LARGE SCALE GENOMIC DNA]</scope>
    <source>
        <strain evidence="2 3">TA93</strain>
    </source>
</reference>
<dbReference type="EMBL" id="WBVY01000004">
    <property type="protein sequence ID" value="KAB2656261.1"/>
    <property type="molecule type" value="Genomic_DNA"/>
</dbReference>
<dbReference type="InterPro" id="IPR058159">
    <property type="entry name" value="Phage_holin_10"/>
</dbReference>
<organism evidence="2 3">
    <name type="scientific">Brucella tritici</name>
    <dbReference type="NCBI Taxonomy" id="94626"/>
    <lineage>
        <taxon>Bacteria</taxon>
        <taxon>Pseudomonadati</taxon>
        <taxon>Pseudomonadota</taxon>
        <taxon>Alphaproteobacteria</taxon>
        <taxon>Hyphomicrobiales</taxon>
        <taxon>Brucellaceae</taxon>
        <taxon>Brucella/Ochrobactrum group</taxon>
        <taxon>Brucella</taxon>
    </lineage>
</organism>
<sequence>MDIALLIPIIRQILQVVGGMLIARGWLDDGAADALIGVIVNGIVFVWWLYDRHRINKKARLLRYKVGETDHA</sequence>